<keyword evidence="1" id="KW-1133">Transmembrane helix</keyword>
<reference evidence="2" key="1">
    <citation type="submission" date="2020-08" db="EMBL/GenBank/DDBJ databases">
        <title>Genome sequencing and assembly of the red palm weevil Rhynchophorus ferrugineus.</title>
        <authorList>
            <person name="Dias G.B."/>
            <person name="Bergman C.M."/>
            <person name="Manee M."/>
        </authorList>
    </citation>
    <scope>NUCLEOTIDE SEQUENCE</scope>
    <source>
        <strain evidence="2">AA-2017</strain>
        <tissue evidence="2">Whole larva</tissue>
    </source>
</reference>
<feature type="transmembrane region" description="Helical" evidence="1">
    <location>
        <begin position="83"/>
        <end position="104"/>
    </location>
</feature>
<proteinExistence type="predicted"/>
<keyword evidence="1" id="KW-0472">Membrane</keyword>
<evidence type="ECO:0000313" key="3">
    <source>
        <dbReference type="Proteomes" id="UP000625711"/>
    </source>
</evidence>
<dbReference type="EMBL" id="JAACXV010000244">
    <property type="protein sequence ID" value="KAF7281340.1"/>
    <property type="molecule type" value="Genomic_DNA"/>
</dbReference>
<keyword evidence="3" id="KW-1185">Reference proteome</keyword>
<feature type="transmembrane region" description="Helical" evidence="1">
    <location>
        <begin position="40"/>
        <end position="63"/>
    </location>
</feature>
<name>A0A834MIF6_RHYFE</name>
<evidence type="ECO:0000313" key="2">
    <source>
        <dbReference type="EMBL" id="KAF7281340.1"/>
    </source>
</evidence>
<organism evidence="2 3">
    <name type="scientific">Rhynchophorus ferrugineus</name>
    <name type="common">Red palm weevil</name>
    <name type="synonym">Curculio ferrugineus</name>
    <dbReference type="NCBI Taxonomy" id="354439"/>
    <lineage>
        <taxon>Eukaryota</taxon>
        <taxon>Metazoa</taxon>
        <taxon>Ecdysozoa</taxon>
        <taxon>Arthropoda</taxon>
        <taxon>Hexapoda</taxon>
        <taxon>Insecta</taxon>
        <taxon>Pterygota</taxon>
        <taxon>Neoptera</taxon>
        <taxon>Endopterygota</taxon>
        <taxon>Coleoptera</taxon>
        <taxon>Polyphaga</taxon>
        <taxon>Cucujiformia</taxon>
        <taxon>Curculionidae</taxon>
        <taxon>Dryophthorinae</taxon>
        <taxon>Rhynchophorus</taxon>
    </lineage>
</organism>
<dbReference type="AlphaFoldDB" id="A0A834MIF6"/>
<sequence length="411" mass="47125">MEDDHEELLQCTDDESLSDTEDQCCPIEKIDDHYLPPLTFFLHTKLCFVTYLGLLVLSTLSLVAKLVFKRYKNTKLLNNPIRYAKLLQLSSIYTICGYIYFYSLDRNKVLCHLQDPVKGIVLVFALLYYFFFCRNFMGLHRIFSTTTVIVGLFVAIDYGLCDEFVCRGYDRKQIIDDAGPWSWKVHSIWTGLYIFGLTMFAAFFTLLDRHVLPENEIMSHTLISNSFVNTISRSVTASTSNLIPTQGSETNDQPVSQLPKCKSALIYSLWIHLSMFSLVLLTFWIDFIPGIGKGNTASVNWNYMKNGIIYHFVNDENNYGNVIWHMILFQIAYTTFTISSMKFLMLCQSAVFTIATMSFALPLLGVWWSLFYATPAGDLIWSPNIRGEFGHRTTSQHRLEVNAGRINLILG</sequence>
<evidence type="ECO:0000256" key="1">
    <source>
        <dbReference type="SAM" id="Phobius"/>
    </source>
</evidence>
<dbReference type="Proteomes" id="UP000625711">
    <property type="component" value="Unassembled WGS sequence"/>
</dbReference>
<keyword evidence="1" id="KW-0812">Transmembrane</keyword>
<feature type="transmembrane region" description="Helical" evidence="1">
    <location>
        <begin position="351"/>
        <end position="373"/>
    </location>
</feature>
<feature type="transmembrane region" description="Helical" evidence="1">
    <location>
        <begin position="264"/>
        <end position="285"/>
    </location>
</feature>
<gene>
    <name evidence="2" type="ORF">GWI33_004826</name>
</gene>
<dbReference type="OrthoDB" id="6355263at2759"/>
<feature type="transmembrane region" description="Helical" evidence="1">
    <location>
        <begin position="116"/>
        <end position="132"/>
    </location>
</feature>
<feature type="transmembrane region" description="Helical" evidence="1">
    <location>
        <begin position="322"/>
        <end position="344"/>
    </location>
</feature>
<feature type="transmembrane region" description="Helical" evidence="1">
    <location>
        <begin position="188"/>
        <end position="207"/>
    </location>
</feature>
<accession>A0A834MIF6</accession>
<feature type="transmembrane region" description="Helical" evidence="1">
    <location>
        <begin position="139"/>
        <end position="160"/>
    </location>
</feature>
<comment type="caution">
    <text evidence="2">The sequence shown here is derived from an EMBL/GenBank/DDBJ whole genome shotgun (WGS) entry which is preliminary data.</text>
</comment>
<protein>
    <submittedName>
        <fullName evidence="2">Uncharacterized protein</fullName>
    </submittedName>
</protein>